<dbReference type="SUPFAM" id="SSF55811">
    <property type="entry name" value="Nudix"/>
    <property type="match status" value="1"/>
</dbReference>
<dbReference type="GO" id="GO:0046872">
    <property type="term" value="F:metal ion binding"/>
    <property type="evidence" value="ECO:0007669"/>
    <property type="project" value="UniProtKB-KW"/>
</dbReference>
<dbReference type="InterPro" id="IPR020084">
    <property type="entry name" value="NUDIX_hydrolase_CS"/>
</dbReference>
<proteinExistence type="inferred from homology"/>
<dbReference type="InterPro" id="IPR045121">
    <property type="entry name" value="CoAse"/>
</dbReference>
<comment type="cofactor">
    <cofactor evidence="2">
        <name>Mg(2+)</name>
        <dbReference type="ChEBI" id="CHEBI:18420"/>
    </cofactor>
</comment>
<keyword evidence="5" id="KW-0460">Magnesium</keyword>
<evidence type="ECO:0000256" key="5">
    <source>
        <dbReference type="ARBA" id="ARBA00022842"/>
    </source>
</evidence>
<dbReference type="InterPro" id="IPR020476">
    <property type="entry name" value="Nudix_hydrolase"/>
</dbReference>
<evidence type="ECO:0000256" key="4">
    <source>
        <dbReference type="ARBA" id="ARBA00022801"/>
    </source>
</evidence>
<evidence type="ECO:0000313" key="10">
    <source>
        <dbReference type="Proteomes" id="UP000295096"/>
    </source>
</evidence>
<dbReference type="InterPro" id="IPR015797">
    <property type="entry name" value="NUDIX_hydrolase-like_dom_sf"/>
</dbReference>
<gene>
    <name evidence="9" type="ORF">E2C06_25255</name>
</gene>
<comment type="cofactor">
    <cofactor evidence="1">
        <name>Mn(2+)</name>
        <dbReference type="ChEBI" id="CHEBI:29035"/>
    </cofactor>
</comment>
<reference evidence="9 10" key="1">
    <citation type="journal article" date="2016" name="J. Microbiol.">
        <title>Dankookia rubra gen. nov., sp. nov., an alphaproteobacterium isolated from sediment of a shallow stream.</title>
        <authorList>
            <person name="Kim W.H."/>
            <person name="Kim D.H."/>
            <person name="Kang K."/>
            <person name="Ahn T.Y."/>
        </authorList>
    </citation>
    <scope>NUCLEOTIDE SEQUENCE [LARGE SCALE GENOMIC DNA]</scope>
    <source>
        <strain evidence="9 10">JCM30602</strain>
    </source>
</reference>
<comment type="similarity">
    <text evidence="7">Belongs to the Nudix hydrolase family.</text>
</comment>
<dbReference type="OrthoDB" id="9802805at2"/>
<accession>A0A4V3A9M1</accession>
<keyword evidence="6" id="KW-0464">Manganese</keyword>
<evidence type="ECO:0000256" key="2">
    <source>
        <dbReference type="ARBA" id="ARBA00001946"/>
    </source>
</evidence>
<dbReference type="CDD" id="cd03426">
    <property type="entry name" value="NUDIX_CoAse_Nudt7"/>
    <property type="match status" value="1"/>
</dbReference>
<name>A0A4V3A9M1_9PROT</name>
<sequence length="187" mass="20336">MADPAALALVGTTEFNDSEGFRAEALKHAAVLVPIVLHPQPSILLTLRAAKLSAHAGQVSFPGGRIEAGETPEAAAVREAAEEVGLDPRLPELLGRLPEHHTGTGFHITPVVALVPPPLNLVADPREVEEPFELPLSVILDPEAPERRTAEWKGRTRTFWVWPHERHYIWGATAAILVNLARVLRGH</sequence>
<dbReference type="Proteomes" id="UP000295096">
    <property type="component" value="Unassembled WGS sequence"/>
</dbReference>
<dbReference type="PANTHER" id="PTHR12992:SF11">
    <property type="entry name" value="MITOCHONDRIAL COENZYME A DIPHOSPHATASE NUDT8"/>
    <property type="match status" value="1"/>
</dbReference>
<evidence type="ECO:0000256" key="6">
    <source>
        <dbReference type="ARBA" id="ARBA00023211"/>
    </source>
</evidence>
<dbReference type="InterPro" id="IPR000086">
    <property type="entry name" value="NUDIX_hydrolase_dom"/>
</dbReference>
<evidence type="ECO:0000256" key="1">
    <source>
        <dbReference type="ARBA" id="ARBA00001936"/>
    </source>
</evidence>
<dbReference type="EMBL" id="SMSJ01000052">
    <property type="protein sequence ID" value="TDH59845.1"/>
    <property type="molecule type" value="Genomic_DNA"/>
</dbReference>
<keyword evidence="4 7" id="KW-0378">Hydrolase</keyword>
<evidence type="ECO:0000313" key="9">
    <source>
        <dbReference type="EMBL" id="TDH59845.1"/>
    </source>
</evidence>
<comment type="caution">
    <text evidence="9">The sequence shown here is derived from an EMBL/GenBank/DDBJ whole genome shotgun (WGS) entry which is preliminary data.</text>
</comment>
<dbReference type="GO" id="GO:0010945">
    <property type="term" value="F:coenzyme A diphosphatase activity"/>
    <property type="evidence" value="ECO:0007669"/>
    <property type="project" value="InterPro"/>
</dbReference>
<dbReference type="PRINTS" id="PR00502">
    <property type="entry name" value="NUDIXFAMILY"/>
</dbReference>
<evidence type="ECO:0000256" key="7">
    <source>
        <dbReference type="RuleBase" id="RU003476"/>
    </source>
</evidence>
<dbReference type="AlphaFoldDB" id="A0A4V3A9M1"/>
<feature type="domain" description="Nudix hydrolase" evidence="8">
    <location>
        <begin position="26"/>
        <end position="155"/>
    </location>
</feature>
<dbReference type="NCBIfam" id="NF007980">
    <property type="entry name" value="PRK10707.1"/>
    <property type="match status" value="1"/>
</dbReference>
<organism evidence="9 10">
    <name type="scientific">Dankookia rubra</name>
    <dbReference type="NCBI Taxonomy" id="1442381"/>
    <lineage>
        <taxon>Bacteria</taxon>
        <taxon>Pseudomonadati</taxon>
        <taxon>Pseudomonadota</taxon>
        <taxon>Alphaproteobacteria</taxon>
        <taxon>Acetobacterales</taxon>
        <taxon>Roseomonadaceae</taxon>
        <taxon>Dankookia</taxon>
    </lineage>
</organism>
<keyword evidence="10" id="KW-1185">Reference proteome</keyword>
<dbReference type="PROSITE" id="PS00893">
    <property type="entry name" value="NUDIX_BOX"/>
    <property type="match status" value="1"/>
</dbReference>
<evidence type="ECO:0000256" key="3">
    <source>
        <dbReference type="ARBA" id="ARBA00022723"/>
    </source>
</evidence>
<dbReference type="PROSITE" id="PS51462">
    <property type="entry name" value="NUDIX"/>
    <property type="match status" value="1"/>
</dbReference>
<dbReference type="Pfam" id="PF00293">
    <property type="entry name" value="NUDIX"/>
    <property type="match status" value="1"/>
</dbReference>
<dbReference type="Gene3D" id="3.90.79.10">
    <property type="entry name" value="Nucleoside Triphosphate Pyrophosphohydrolase"/>
    <property type="match status" value="1"/>
</dbReference>
<dbReference type="PANTHER" id="PTHR12992">
    <property type="entry name" value="NUDIX HYDROLASE"/>
    <property type="match status" value="1"/>
</dbReference>
<protein>
    <submittedName>
        <fullName evidence="9">CoA pyrophosphatase</fullName>
    </submittedName>
</protein>
<keyword evidence="3" id="KW-0479">Metal-binding</keyword>
<evidence type="ECO:0000259" key="8">
    <source>
        <dbReference type="PROSITE" id="PS51462"/>
    </source>
</evidence>